<gene>
    <name evidence="1" type="ORF">ACHAWU_009053</name>
</gene>
<comment type="caution">
    <text evidence="1">The sequence shown here is derived from an EMBL/GenBank/DDBJ whole genome shotgun (WGS) entry which is preliminary data.</text>
</comment>
<dbReference type="EMBL" id="JALLBG020000146">
    <property type="protein sequence ID" value="KAL3761888.1"/>
    <property type="molecule type" value="Genomic_DNA"/>
</dbReference>
<name>A0ABD3MG76_9STRA</name>
<protein>
    <submittedName>
        <fullName evidence="1">Uncharacterized protein</fullName>
    </submittedName>
</protein>
<evidence type="ECO:0000313" key="2">
    <source>
        <dbReference type="Proteomes" id="UP001530293"/>
    </source>
</evidence>
<sequence>MKFVNQERKTCAPHDPTNLILDRPSLHCAGVKEQQHTTSKLQAAALLRLLSYLARCCCLRISSIFST</sequence>
<evidence type="ECO:0000313" key="1">
    <source>
        <dbReference type="EMBL" id="KAL3761888.1"/>
    </source>
</evidence>
<proteinExistence type="predicted"/>
<organism evidence="1 2">
    <name type="scientific">Discostella pseudostelligera</name>
    <dbReference type="NCBI Taxonomy" id="259834"/>
    <lineage>
        <taxon>Eukaryota</taxon>
        <taxon>Sar</taxon>
        <taxon>Stramenopiles</taxon>
        <taxon>Ochrophyta</taxon>
        <taxon>Bacillariophyta</taxon>
        <taxon>Coscinodiscophyceae</taxon>
        <taxon>Thalassiosirophycidae</taxon>
        <taxon>Stephanodiscales</taxon>
        <taxon>Stephanodiscaceae</taxon>
        <taxon>Discostella</taxon>
    </lineage>
</organism>
<reference evidence="1 2" key="1">
    <citation type="submission" date="2024-10" db="EMBL/GenBank/DDBJ databases">
        <title>Updated reference genomes for cyclostephanoid diatoms.</title>
        <authorList>
            <person name="Roberts W.R."/>
            <person name="Alverson A.J."/>
        </authorList>
    </citation>
    <scope>NUCLEOTIDE SEQUENCE [LARGE SCALE GENOMIC DNA]</scope>
    <source>
        <strain evidence="1 2">AJA232-27</strain>
    </source>
</reference>
<dbReference type="AlphaFoldDB" id="A0ABD3MG76"/>
<accession>A0ABD3MG76</accession>
<dbReference type="Proteomes" id="UP001530293">
    <property type="component" value="Unassembled WGS sequence"/>
</dbReference>
<keyword evidence="2" id="KW-1185">Reference proteome</keyword>